<reference evidence="1" key="1">
    <citation type="submission" date="2014-09" db="EMBL/GenBank/DDBJ databases">
        <authorList>
            <person name="Magalhaes I.L.F."/>
            <person name="Oliveira U."/>
            <person name="Santos F.R."/>
            <person name="Vidigal T.H.D.A."/>
            <person name="Brescovit A.D."/>
            <person name="Santos A.J."/>
        </authorList>
    </citation>
    <scope>NUCLEOTIDE SEQUENCE</scope>
    <source>
        <tissue evidence="1">Shoot tissue taken approximately 20 cm above the soil surface</tissue>
    </source>
</reference>
<evidence type="ECO:0000313" key="1">
    <source>
        <dbReference type="EMBL" id="JAD31636.1"/>
    </source>
</evidence>
<proteinExistence type="predicted"/>
<reference evidence="1" key="2">
    <citation type="journal article" date="2015" name="Data Brief">
        <title>Shoot transcriptome of the giant reed, Arundo donax.</title>
        <authorList>
            <person name="Barrero R.A."/>
            <person name="Guerrero F.D."/>
            <person name="Moolhuijzen P."/>
            <person name="Goolsby J.A."/>
            <person name="Tidwell J."/>
            <person name="Bellgard S.E."/>
            <person name="Bellgard M.I."/>
        </authorList>
    </citation>
    <scope>NUCLEOTIDE SEQUENCE</scope>
    <source>
        <tissue evidence="1">Shoot tissue taken approximately 20 cm above the soil surface</tissue>
    </source>
</reference>
<sequence length="70" mass="7653">MKKNNVKYTIVAAPSKVKYHKEGSASPSLNHINPTLISLAAQAPHPDVSGVALVITRPSDRPRHRTNKKD</sequence>
<dbReference type="AlphaFoldDB" id="A0A0A8YYL1"/>
<protein>
    <submittedName>
        <fullName evidence="1">Uncharacterized protein</fullName>
    </submittedName>
</protein>
<accession>A0A0A8YYL1</accession>
<name>A0A0A8YYL1_ARUDO</name>
<organism evidence="1">
    <name type="scientific">Arundo donax</name>
    <name type="common">Giant reed</name>
    <name type="synonym">Donax arundinaceus</name>
    <dbReference type="NCBI Taxonomy" id="35708"/>
    <lineage>
        <taxon>Eukaryota</taxon>
        <taxon>Viridiplantae</taxon>
        <taxon>Streptophyta</taxon>
        <taxon>Embryophyta</taxon>
        <taxon>Tracheophyta</taxon>
        <taxon>Spermatophyta</taxon>
        <taxon>Magnoliopsida</taxon>
        <taxon>Liliopsida</taxon>
        <taxon>Poales</taxon>
        <taxon>Poaceae</taxon>
        <taxon>PACMAD clade</taxon>
        <taxon>Arundinoideae</taxon>
        <taxon>Arundineae</taxon>
        <taxon>Arundo</taxon>
    </lineage>
</organism>
<dbReference type="EMBL" id="GBRH01266259">
    <property type="protein sequence ID" value="JAD31636.1"/>
    <property type="molecule type" value="Transcribed_RNA"/>
</dbReference>